<dbReference type="PANTHER" id="PTHR32322">
    <property type="entry name" value="INNER MEMBRANE TRANSPORTER"/>
    <property type="match status" value="1"/>
</dbReference>
<feature type="transmembrane region" description="Helical" evidence="5">
    <location>
        <begin position="12"/>
        <end position="33"/>
    </location>
</feature>
<evidence type="ECO:0000256" key="5">
    <source>
        <dbReference type="SAM" id="Phobius"/>
    </source>
</evidence>
<evidence type="ECO:0000256" key="2">
    <source>
        <dbReference type="ARBA" id="ARBA00022692"/>
    </source>
</evidence>
<dbReference type="Pfam" id="PF00892">
    <property type="entry name" value="EamA"/>
    <property type="match status" value="2"/>
</dbReference>
<organism evidence="7 8">
    <name type="scientific">Tateyamaria omphalii</name>
    <dbReference type="NCBI Taxonomy" id="299262"/>
    <lineage>
        <taxon>Bacteria</taxon>
        <taxon>Pseudomonadati</taxon>
        <taxon>Pseudomonadota</taxon>
        <taxon>Alphaproteobacteria</taxon>
        <taxon>Rhodobacterales</taxon>
        <taxon>Roseobacteraceae</taxon>
        <taxon>Tateyamaria</taxon>
    </lineage>
</organism>
<dbReference type="AlphaFoldDB" id="A0A1P8MSW6"/>
<feature type="transmembrane region" description="Helical" evidence="5">
    <location>
        <begin position="223"/>
        <end position="244"/>
    </location>
</feature>
<feature type="transmembrane region" description="Helical" evidence="5">
    <location>
        <begin position="251"/>
        <end position="272"/>
    </location>
</feature>
<evidence type="ECO:0000256" key="3">
    <source>
        <dbReference type="ARBA" id="ARBA00022989"/>
    </source>
</evidence>
<evidence type="ECO:0000313" key="7">
    <source>
        <dbReference type="EMBL" id="APX11112.1"/>
    </source>
</evidence>
<evidence type="ECO:0000313" key="8">
    <source>
        <dbReference type="Proteomes" id="UP000186336"/>
    </source>
</evidence>
<evidence type="ECO:0000256" key="1">
    <source>
        <dbReference type="ARBA" id="ARBA00004141"/>
    </source>
</evidence>
<keyword evidence="2 5" id="KW-0812">Transmembrane</keyword>
<evidence type="ECO:0000256" key="4">
    <source>
        <dbReference type="ARBA" id="ARBA00023136"/>
    </source>
</evidence>
<dbReference type="OrthoDB" id="9810556at2"/>
<comment type="subcellular location">
    <subcellularLocation>
        <location evidence="1">Membrane</location>
        <topology evidence="1">Multi-pass membrane protein</topology>
    </subcellularLocation>
</comment>
<reference evidence="7 8" key="1">
    <citation type="submission" date="2017-01" db="EMBL/GenBank/DDBJ databases">
        <title>Complete genome of Tateyamaria omphalii DOK1-4 isolated from seawater in Dokdo.</title>
        <authorList>
            <person name="Kim J.H."/>
            <person name="Chi W.-J."/>
        </authorList>
    </citation>
    <scope>NUCLEOTIDE SEQUENCE [LARGE SCALE GENOMIC DNA]</scope>
    <source>
        <strain evidence="7 8">DOK1-4</strain>
    </source>
</reference>
<dbReference type="PANTHER" id="PTHR32322:SF9">
    <property type="entry name" value="AMINO-ACID METABOLITE EFFLUX PUMP-RELATED"/>
    <property type="match status" value="1"/>
</dbReference>
<feature type="transmembrane region" description="Helical" evidence="5">
    <location>
        <begin position="161"/>
        <end position="180"/>
    </location>
</feature>
<dbReference type="EMBL" id="CP019312">
    <property type="protein sequence ID" value="APX11112.1"/>
    <property type="molecule type" value="Genomic_DNA"/>
</dbReference>
<keyword evidence="8" id="KW-1185">Reference proteome</keyword>
<feature type="transmembrane region" description="Helical" evidence="5">
    <location>
        <begin position="278"/>
        <end position="299"/>
    </location>
</feature>
<dbReference type="InterPro" id="IPR000620">
    <property type="entry name" value="EamA_dom"/>
</dbReference>
<feature type="domain" description="EamA" evidence="6">
    <location>
        <begin position="13"/>
        <end position="147"/>
    </location>
</feature>
<dbReference type="InterPro" id="IPR037185">
    <property type="entry name" value="EmrE-like"/>
</dbReference>
<dbReference type="STRING" id="299262.BWR18_04965"/>
<feature type="transmembrane region" description="Helical" evidence="5">
    <location>
        <begin position="98"/>
        <end position="122"/>
    </location>
</feature>
<dbReference type="SUPFAM" id="SSF103481">
    <property type="entry name" value="Multidrug resistance efflux transporter EmrE"/>
    <property type="match status" value="2"/>
</dbReference>
<accession>A0A1P8MSW6</accession>
<dbReference type="GO" id="GO:0016020">
    <property type="term" value="C:membrane"/>
    <property type="evidence" value="ECO:0007669"/>
    <property type="project" value="UniProtKB-SubCell"/>
</dbReference>
<sequence>MTANPKITGANWLMVATLGFTWGGTFLVTEIALRGITPFWLAAGRICFAAVLMVAIWQASGGKLFKSPMISSTWTALIAIGAFSSAIPFMLLAWGQQYVTSGFAGVSMASVALIVLPLAHVFVPGEHMTRRRTLGFIIGFVGVCILIGGQAFEASGAQLETAGRIACVSAACCYGISSILMRRLPPVDPVDLSTVLLLIAACITLPVAWIVEGPPPLPDTDTLIVIACLGLIPTAAANMLRVLVIRSAGPVFMSITNYQVPAWSVVMGALILNEPLPPSLLSAMLLILGGVGLSQYGALRRLFAR</sequence>
<feature type="transmembrane region" description="Helical" evidence="5">
    <location>
        <begin position="39"/>
        <end position="57"/>
    </location>
</feature>
<keyword evidence="4 5" id="KW-0472">Membrane</keyword>
<gene>
    <name evidence="7" type="ORF">BWR18_04965</name>
</gene>
<feature type="transmembrane region" description="Helical" evidence="5">
    <location>
        <begin position="192"/>
        <end position="211"/>
    </location>
</feature>
<dbReference type="KEGG" id="tom:BWR18_04965"/>
<feature type="transmembrane region" description="Helical" evidence="5">
    <location>
        <begin position="69"/>
        <end position="92"/>
    </location>
</feature>
<dbReference type="Proteomes" id="UP000186336">
    <property type="component" value="Chromosome"/>
</dbReference>
<dbReference type="InterPro" id="IPR050638">
    <property type="entry name" value="AA-Vitamin_Transporters"/>
</dbReference>
<protein>
    <submittedName>
        <fullName evidence="7">EamA family transporter</fullName>
    </submittedName>
</protein>
<feature type="domain" description="EamA" evidence="6">
    <location>
        <begin position="163"/>
        <end position="293"/>
    </location>
</feature>
<evidence type="ECO:0000259" key="6">
    <source>
        <dbReference type="Pfam" id="PF00892"/>
    </source>
</evidence>
<name>A0A1P8MSW6_9RHOB</name>
<proteinExistence type="predicted"/>
<keyword evidence="3 5" id="KW-1133">Transmembrane helix</keyword>
<dbReference type="RefSeq" id="WP_076626977.1">
    <property type="nucleotide sequence ID" value="NZ_CP019312.1"/>
</dbReference>
<feature type="transmembrane region" description="Helical" evidence="5">
    <location>
        <begin position="134"/>
        <end position="155"/>
    </location>
</feature>